<accession>A0A915KYP4</accession>
<evidence type="ECO:0000256" key="1">
    <source>
        <dbReference type="SAM" id="MobiDB-lite"/>
    </source>
</evidence>
<keyword evidence="2" id="KW-0472">Membrane</keyword>
<keyword evidence="2" id="KW-0812">Transmembrane</keyword>
<sequence>MCNCYCCLLRASHLAERNQDPVYPPNFLEAAVDKDDYDFENRNINAQGAAKRVRGTQSAFCLKASDISVHARFFAFVFKTLSKAVDFQKENGKYIKMVKNSNIFLSKGGCDFSICGSVVAPINAANSREPNEPKFGRGVPNQCTKYSLPRLTIVAGGSSGTWFALTTRSTWISGSARAARLAVFAWSARWASRPGGAGGAWATGRSGGSWAAVSLCAWVARGSFGSSFAWAAGWSGWAGGSLRSGLAVHAGSACITRGSVGSLGAVVTRRAWRCVAFALRRNWQPGVLGVGVLAWGTTVKKFLIISQKVALFHVKKIIALIFYLRFAVFAGLTVVAVATWIARRARRAALARAALGDSRRLTSRTQENVQGVVAVAAWGARTALPPLDGDFGEKACKNTSFVIFDQIAFLIVIKKFSVSLLSSKLSENSVSSIQKGRSTPAARCAVLFLSFLLEENQHQGEGHQKEKRKRKKAKMGRTEENNQEEMTMERKMANYDNYD</sequence>
<feature type="transmembrane region" description="Helical" evidence="2">
    <location>
        <begin position="317"/>
        <end position="342"/>
    </location>
</feature>
<keyword evidence="2" id="KW-1133">Transmembrane helix</keyword>
<keyword evidence="3" id="KW-1185">Reference proteome</keyword>
<feature type="compositionally biased region" description="Basic residues" evidence="1">
    <location>
        <begin position="465"/>
        <end position="475"/>
    </location>
</feature>
<name>A0A915KYP4_ROMCU</name>
<evidence type="ECO:0000313" key="4">
    <source>
        <dbReference type="WBParaSite" id="nRc.2.0.1.t44062-RA"/>
    </source>
</evidence>
<dbReference type="WBParaSite" id="nRc.2.0.1.t44062-RA">
    <property type="protein sequence ID" value="nRc.2.0.1.t44062-RA"/>
    <property type="gene ID" value="nRc.2.0.1.g44062"/>
</dbReference>
<feature type="region of interest" description="Disordered" evidence="1">
    <location>
        <begin position="459"/>
        <end position="499"/>
    </location>
</feature>
<dbReference type="Proteomes" id="UP000887565">
    <property type="component" value="Unplaced"/>
</dbReference>
<dbReference type="AlphaFoldDB" id="A0A915KYP4"/>
<evidence type="ECO:0000256" key="2">
    <source>
        <dbReference type="SAM" id="Phobius"/>
    </source>
</evidence>
<proteinExistence type="predicted"/>
<protein>
    <submittedName>
        <fullName evidence="4">Uncharacterized protein</fullName>
    </submittedName>
</protein>
<reference evidence="4" key="1">
    <citation type="submission" date="2022-11" db="UniProtKB">
        <authorList>
            <consortium name="WormBaseParasite"/>
        </authorList>
    </citation>
    <scope>IDENTIFICATION</scope>
</reference>
<organism evidence="3 4">
    <name type="scientific">Romanomermis culicivorax</name>
    <name type="common">Nematode worm</name>
    <dbReference type="NCBI Taxonomy" id="13658"/>
    <lineage>
        <taxon>Eukaryota</taxon>
        <taxon>Metazoa</taxon>
        <taxon>Ecdysozoa</taxon>
        <taxon>Nematoda</taxon>
        <taxon>Enoplea</taxon>
        <taxon>Dorylaimia</taxon>
        <taxon>Mermithida</taxon>
        <taxon>Mermithoidea</taxon>
        <taxon>Mermithidae</taxon>
        <taxon>Romanomermis</taxon>
    </lineage>
</organism>
<evidence type="ECO:0000313" key="3">
    <source>
        <dbReference type="Proteomes" id="UP000887565"/>
    </source>
</evidence>